<reference evidence="3" key="1">
    <citation type="journal article" date="2014" name="Int. J. Syst. Evol. Microbiol.">
        <title>Complete genome sequence of Corynebacterium casei LMG S-19264T (=DSM 44701T), isolated from a smear-ripened cheese.</title>
        <authorList>
            <consortium name="US DOE Joint Genome Institute (JGI-PGF)"/>
            <person name="Walter F."/>
            <person name="Albersmeier A."/>
            <person name="Kalinowski J."/>
            <person name="Ruckert C."/>
        </authorList>
    </citation>
    <scope>NUCLEOTIDE SEQUENCE</scope>
    <source>
        <strain evidence="3">CGMCC 1.15448</strain>
    </source>
</reference>
<dbReference type="Proteomes" id="UP000607559">
    <property type="component" value="Unassembled WGS sequence"/>
</dbReference>
<feature type="region of interest" description="Disordered" evidence="1">
    <location>
        <begin position="202"/>
        <end position="255"/>
    </location>
</feature>
<keyword evidence="4" id="KW-1185">Reference proteome</keyword>
<reference evidence="3" key="2">
    <citation type="submission" date="2020-09" db="EMBL/GenBank/DDBJ databases">
        <authorList>
            <person name="Sun Q."/>
            <person name="Zhou Y."/>
        </authorList>
    </citation>
    <scope>NUCLEOTIDE SEQUENCE</scope>
    <source>
        <strain evidence="3">CGMCC 1.15448</strain>
    </source>
</reference>
<evidence type="ECO:0000313" key="3">
    <source>
        <dbReference type="EMBL" id="GGA89155.1"/>
    </source>
</evidence>
<dbReference type="RefSeq" id="WP_188929248.1">
    <property type="nucleotide sequence ID" value="NZ_BMJC01000001.1"/>
</dbReference>
<comment type="caution">
    <text evidence="3">The sequence shown here is derived from an EMBL/GenBank/DDBJ whole genome shotgun (WGS) entry which is preliminary data.</text>
</comment>
<dbReference type="AlphaFoldDB" id="A0A8J2UAA0"/>
<keyword evidence="2" id="KW-1133">Transmembrane helix</keyword>
<accession>A0A8J2UAA0</accession>
<sequence>MSVLVVEKLIEKVSTALQEMSDLNLLVRRLPPSQELLNKLHERVESVQTAVGEMEKVVQKNTGQLDGLEEQVKLLPAGIESLKTAAESLEGELRKFAAKESVLPMVIDGLKFRMDSHEQALKHPAVQQVKHHHHTHWSIAAAVVLLLVCIVLCVFLGRSWSRIDLEKGRDFKYRYLEELNNTGLEKLLHQVDSAYIADPDKFEKATEGEEERQRQEWEAARQLENDKEGLRESQEKVKASQDEFRKTQRRGKGGE</sequence>
<keyword evidence="2" id="KW-0812">Transmembrane</keyword>
<gene>
    <name evidence="3" type="ORF">GCM10011511_10480</name>
</gene>
<protein>
    <submittedName>
        <fullName evidence="3">Uncharacterized protein</fullName>
    </submittedName>
</protein>
<name>A0A8J2UAA0_9BACT</name>
<evidence type="ECO:0000256" key="1">
    <source>
        <dbReference type="SAM" id="MobiDB-lite"/>
    </source>
</evidence>
<evidence type="ECO:0000313" key="4">
    <source>
        <dbReference type="Proteomes" id="UP000607559"/>
    </source>
</evidence>
<proteinExistence type="predicted"/>
<organism evidence="3 4">
    <name type="scientific">Puia dinghuensis</name>
    <dbReference type="NCBI Taxonomy" id="1792502"/>
    <lineage>
        <taxon>Bacteria</taxon>
        <taxon>Pseudomonadati</taxon>
        <taxon>Bacteroidota</taxon>
        <taxon>Chitinophagia</taxon>
        <taxon>Chitinophagales</taxon>
        <taxon>Chitinophagaceae</taxon>
        <taxon>Puia</taxon>
    </lineage>
</organism>
<dbReference type="EMBL" id="BMJC01000001">
    <property type="protein sequence ID" value="GGA89155.1"/>
    <property type="molecule type" value="Genomic_DNA"/>
</dbReference>
<feature type="transmembrane region" description="Helical" evidence="2">
    <location>
        <begin position="137"/>
        <end position="157"/>
    </location>
</feature>
<keyword evidence="2" id="KW-0472">Membrane</keyword>
<evidence type="ECO:0000256" key="2">
    <source>
        <dbReference type="SAM" id="Phobius"/>
    </source>
</evidence>